<protein>
    <submittedName>
        <fullName evidence="1">Uncharacterized protein</fullName>
    </submittedName>
</protein>
<sequence>MLTVAGIFELAGLVGRRPAGSLRKVKENAYRLRFQRHGEMRTHLRARSCFPA</sequence>
<keyword evidence="2" id="KW-1185">Reference proteome</keyword>
<accession>A0ABQ2QZ70</accession>
<proteinExistence type="predicted"/>
<dbReference type="RefSeq" id="WP_189247894.1">
    <property type="nucleotide sequence ID" value="NZ_BMQJ01000009.1"/>
</dbReference>
<organism evidence="1 2">
    <name type="scientific">Streptosporangium pseudovulgare</name>
    <dbReference type="NCBI Taxonomy" id="35765"/>
    <lineage>
        <taxon>Bacteria</taxon>
        <taxon>Bacillati</taxon>
        <taxon>Actinomycetota</taxon>
        <taxon>Actinomycetes</taxon>
        <taxon>Streptosporangiales</taxon>
        <taxon>Streptosporangiaceae</taxon>
        <taxon>Streptosporangium</taxon>
    </lineage>
</organism>
<dbReference type="Proteomes" id="UP000611554">
    <property type="component" value="Unassembled WGS sequence"/>
</dbReference>
<evidence type="ECO:0000313" key="1">
    <source>
        <dbReference type="EMBL" id="GGQ05005.1"/>
    </source>
</evidence>
<reference evidence="2" key="1">
    <citation type="journal article" date="2019" name="Int. J. Syst. Evol. Microbiol.">
        <title>The Global Catalogue of Microorganisms (GCM) 10K type strain sequencing project: providing services to taxonomists for standard genome sequencing and annotation.</title>
        <authorList>
            <consortium name="The Broad Institute Genomics Platform"/>
            <consortium name="The Broad Institute Genome Sequencing Center for Infectious Disease"/>
            <person name="Wu L."/>
            <person name="Ma J."/>
        </authorList>
    </citation>
    <scope>NUCLEOTIDE SEQUENCE [LARGE SCALE GENOMIC DNA]</scope>
    <source>
        <strain evidence="2">JCM 3115</strain>
    </source>
</reference>
<comment type="caution">
    <text evidence="1">The sequence shown here is derived from an EMBL/GenBank/DDBJ whole genome shotgun (WGS) entry which is preliminary data.</text>
</comment>
<name>A0ABQ2QZ70_9ACTN</name>
<dbReference type="EMBL" id="BMQJ01000009">
    <property type="protein sequence ID" value="GGQ05005.1"/>
    <property type="molecule type" value="Genomic_DNA"/>
</dbReference>
<evidence type="ECO:0000313" key="2">
    <source>
        <dbReference type="Proteomes" id="UP000611554"/>
    </source>
</evidence>
<gene>
    <name evidence="1" type="ORF">GCM10010140_38980</name>
</gene>